<proteinExistence type="predicted"/>
<evidence type="ECO:0000313" key="1">
    <source>
        <dbReference type="EMBL" id="MET3657842.1"/>
    </source>
</evidence>
<keyword evidence="2" id="KW-1185">Reference proteome</keyword>
<evidence type="ECO:0008006" key="3">
    <source>
        <dbReference type="Google" id="ProtNLM"/>
    </source>
</evidence>
<reference evidence="1 2" key="1">
    <citation type="submission" date="2024-06" db="EMBL/GenBank/DDBJ databases">
        <title>Sorghum-associated microbial communities from plants grown in Nebraska, USA.</title>
        <authorList>
            <person name="Schachtman D."/>
        </authorList>
    </citation>
    <scope>NUCLEOTIDE SEQUENCE [LARGE SCALE GENOMIC DNA]</scope>
    <source>
        <strain evidence="1 2">1288</strain>
    </source>
</reference>
<sequence>MTTRIVDVIVPEVFNPYLIQRTSELSALVQSGIIVPDSQLDVLASTGGTIVNMPYWNDLTGESEVLDDTDPLTVNHITTAKDMARLHTRGKAWGANDLAKALSGDDPMRAIGDLVAAWWNRDRQKMLFSTLNGVFASSSIAGNVHDISGETDGGGIINASSTVDAQGKLGDAADELTAFSMHSAVYNSLRKEQLIDYDVNPITGVKIATYLGKNIVIDDGHPNAGGVYTTYLFGPGAIGFGNGAAPVPTETARDALQGDDVLVNRQHFILHPRGIKWTEENVAKVSPTNLELADAQNWNRVYENKKIRIVQFKHKIS</sequence>
<protein>
    <recommendedName>
        <fullName evidence="3">Coat protein</fullName>
    </recommendedName>
</protein>
<dbReference type="RefSeq" id="WP_354313578.1">
    <property type="nucleotide sequence ID" value="NZ_JBEPME010000004.1"/>
</dbReference>
<dbReference type="EMBL" id="JBEPME010000004">
    <property type="protein sequence ID" value="MET3657842.1"/>
    <property type="molecule type" value="Genomic_DNA"/>
</dbReference>
<dbReference type="Proteomes" id="UP001549104">
    <property type="component" value="Unassembled WGS sequence"/>
</dbReference>
<gene>
    <name evidence="1" type="ORF">ABIC55_002939</name>
</gene>
<evidence type="ECO:0000313" key="2">
    <source>
        <dbReference type="Proteomes" id="UP001549104"/>
    </source>
</evidence>
<dbReference type="Pfam" id="PF20036">
    <property type="entry name" value="Gp13-like"/>
    <property type="match status" value="1"/>
</dbReference>
<name>A0ABV2KAD7_SPOPS</name>
<accession>A0ABV2KAD7</accession>
<comment type="caution">
    <text evidence="1">The sequence shown here is derived from an EMBL/GenBank/DDBJ whole genome shotgun (WGS) entry which is preliminary data.</text>
</comment>
<dbReference type="InterPro" id="IPR045404">
    <property type="entry name" value="Gp13-like"/>
</dbReference>
<organism evidence="1 2">
    <name type="scientific">Sporosarcina psychrophila</name>
    <name type="common">Bacillus psychrophilus</name>
    <dbReference type="NCBI Taxonomy" id="1476"/>
    <lineage>
        <taxon>Bacteria</taxon>
        <taxon>Bacillati</taxon>
        <taxon>Bacillota</taxon>
        <taxon>Bacilli</taxon>
        <taxon>Bacillales</taxon>
        <taxon>Caryophanaceae</taxon>
        <taxon>Sporosarcina</taxon>
    </lineage>
</organism>